<dbReference type="InParanoid" id="A0A1Y2EFD8"/>
<dbReference type="STRING" id="1141098.A0A1Y2EFD8"/>
<comment type="caution">
    <text evidence="1">The sequence shown here is derived from an EMBL/GenBank/DDBJ whole genome shotgun (WGS) entry which is preliminary data.</text>
</comment>
<protein>
    <submittedName>
        <fullName evidence="1">Uncharacterized protein</fullName>
    </submittedName>
</protein>
<dbReference type="InterPro" id="IPR012337">
    <property type="entry name" value="RNaseH-like_sf"/>
</dbReference>
<accession>A0A1Y2EFD8</accession>
<evidence type="ECO:0000313" key="2">
    <source>
        <dbReference type="Proteomes" id="UP000193689"/>
    </source>
</evidence>
<evidence type="ECO:0000313" key="1">
    <source>
        <dbReference type="EMBL" id="ORY70292.1"/>
    </source>
</evidence>
<dbReference type="RefSeq" id="XP_040720242.1">
    <property type="nucleotide sequence ID" value="XM_040857994.1"/>
</dbReference>
<dbReference type="PANTHER" id="PTHR43040:SF1">
    <property type="entry name" value="RIBONUCLEASE D"/>
    <property type="match status" value="1"/>
</dbReference>
<dbReference type="EMBL" id="MCFJ01000002">
    <property type="protein sequence ID" value="ORY70292.1"/>
    <property type="molecule type" value="Genomic_DNA"/>
</dbReference>
<dbReference type="Gene3D" id="3.30.420.10">
    <property type="entry name" value="Ribonuclease H-like superfamily/Ribonuclease H"/>
    <property type="match status" value="1"/>
</dbReference>
<keyword evidence="2" id="KW-1185">Reference proteome</keyword>
<gene>
    <name evidence="1" type="ORF">BCR38DRAFT_405909</name>
</gene>
<dbReference type="AlphaFoldDB" id="A0A1Y2EFD8"/>
<reference evidence="1 2" key="1">
    <citation type="submission" date="2016-07" db="EMBL/GenBank/DDBJ databases">
        <title>Pervasive Adenine N6-methylation of Active Genes in Fungi.</title>
        <authorList>
            <consortium name="DOE Joint Genome Institute"/>
            <person name="Mondo S.J."/>
            <person name="Dannebaum R.O."/>
            <person name="Kuo R.C."/>
            <person name="Labutti K."/>
            <person name="Haridas S."/>
            <person name="Kuo A."/>
            <person name="Salamov A."/>
            <person name="Ahrendt S.R."/>
            <person name="Lipzen A."/>
            <person name="Sullivan W."/>
            <person name="Andreopoulos W.B."/>
            <person name="Clum A."/>
            <person name="Lindquist E."/>
            <person name="Daum C."/>
            <person name="Ramamoorthy G.K."/>
            <person name="Gryganskyi A."/>
            <person name="Culley D."/>
            <person name="Magnuson J.K."/>
            <person name="James T.Y."/>
            <person name="O'Malley M.A."/>
            <person name="Stajich J.E."/>
            <person name="Spatafora J.W."/>
            <person name="Visel A."/>
            <person name="Grigoriev I.V."/>
        </authorList>
    </citation>
    <scope>NUCLEOTIDE SEQUENCE [LARGE SCALE GENOMIC DNA]</scope>
    <source>
        <strain evidence="1 2">CBS 129021</strain>
    </source>
</reference>
<sequence length="198" mass="22660">MSTPGPRCLASKRPSSRPRRQYQLFSNTYINYDLTTAHVHIPGRPHLHRGTFCPPPPHPQAHLSHRCSHSRLPRFQPPRPARRTLKDSLESPRIPTVFVDVRKDSNALYCHFGITLQGIEHVQAVEVAWRAFATSRKYLGGLGKFIQYDVLLSRNEKLKRSLAKEEVERIWDPQKGGSPDMFNARTLTDITPLKIPPE</sequence>
<organism evidence="1 2">
    <name type="scientific">Pseudomassariella vexata</name>
    <dbReference type="NCBI Taxonomy" id="1141098"/>
    <lineage>
        <taxon>Eukaryota</taxon>
        <taxon>Fungi</taxon>
        <taxon>Dikarya</taxon>
        <taxon>Ascomycota</taxon>
        <taxon>Pezizomycotina</taxon>
        <taxon>Sordariomycetes</taxon>
        <taxon>Xylariomycetidae</taxon>
        <taxon>Amphisphaeriales</taxon>
        <taxon>Pseudomassariaceae</taxon>
        <taxon>Pseudomassariella</taxon>
    </lineage>
</organism>
<dbReference type="OrthoDB" id="26838at2759"/>
<dbReference type="SUPFAM" id="SSF53098">
    <property type="entry name" value="Ribonuclease H-like"/>
    <property type="match status" value="1"/>
</dbReference>
<dbReference type="InterPro" id="IPR036397">
    <property type="entry name" value="RNaseH_sf"/>
</dbReference>
<dbReference type="GeneID" id="63774206"/>
<name>A0A1Y2EFD8_9PEZI</name>
<dbReference type="GO" id="GO:0003676">
    <property type="term" value="F:nucleic acid binding"/>
    <property type="evidence" value="ECO:0007669"/>
    <property type="project" value="InterPro"/>
</dbReference>
<dbReference type="Proteomes" id="UP000193689">
    <property type="component" value="Unassembled WGS sequence"/>
</dbReference>
<dbReference type="PANTHER" id="PTHR43040">
    <property type="entry name" value="RIBONUCLEASE D"/>
    <property type="match status" value="1"/>
</dbReference>
<proteinExistence type="predicted"/>